<dbReference type="Proteomes" id="UP000532194">
    <property type="component" value="Unassembled WGS sequence"/>
</dbReference>
<reference evidence="2 3" key="1">
    <citation type="submission" date="2020-02" db="EMBL/GenBank/DDBJ databases">
        <title>Characterization of phylogenetic diversity of novel bifidobacterial species isolated in Czech ZOOs.</title>
        <authorList>
            <person name="Lugli G.A."/>
            <person name="Vera N.B."/>
            <person name="Ventura M."/>
        </authorList>
    </citation>
    <scope>NUCLEOTIDE SEQUENCE [LARGE SCALE GENOMIC DNA]</scope>
    <source>
        <strain evidence="2 3">DSM 109957</strain>
    </source>
</reference>
<evidence type="ECO:0000256" key="1">
    <source>
        <dbReference type="SAM" id="Phobius"/>
    </source>
</evidence>
<accession>A0A7Y0HSC1</accession>
<feature type="transmembrane region" description="Helical" evidence="1">
    <location>
        <begin position="324"/>
        <end position="341"/>
    </location>
</feature>
<evidence type="ECO:0000313" key="2">
    <source>
        <dbReference type="EMBL" id="NMM93438.1"/>
    </source>
</evidence>
<keyword evidence="1" id="KW-0812">Transmembrane</keyword>
<dbReference type="EMBL" id="JAAIII010000001">
    <property type="protein sequence ID" value="NMM93438.1"/>
    <property type="molecule type" value="Genomic_DNA"/>
</dbReference>
<evidence type="ECO:0008006" key="4">
    <source>
        <dbReference type="Google" id="ProtNLM"/>
    </source>
</evidence>
<feature type="transmembrane region" description="Helical" evidence="1">
    <location>
        <begin position="240"/>
        <end position="257"/>
    </location>
</feature>
<proteinExistence type="predicted"/>
<dbReference type="AlphaFoldDB" id="A0A7Y0HSC1"/>
<organism evidence="2 3">
    <name type="scientific">Bifidobacterium oedipodis</name>
    <dbReference type="NCBI Taxonomy" id="2675322"/>
    <lineage>
        <taxon>Bacteria</taxon>
        <taxon>Bacillati</taxon>
        <taxon>Actinomycetota</taxon>
        <taxon>Actinomycetes</taxon>
        <taxon>Bifidobacteriales</taxon>
        <taxon>Bifidobacteriaceae</taxon>
        <taxon>Bifidobacterium</taxon>
    </lineage>
</organism>
<keyword evidence="3" id="KW-1185">Reference proteome</keyword>
<keyword evidence="1" id="KW-0472">Membrane</keyword>
<protein>
    <recommendedName>
        <fullName evidence="4">ABC transporter permease</fullName>
    </recommendedName>
</protein>
<keyword evidence="1" id="KW-1133">Transmembrane helix</keyword>
<evidence type="ECO:0000313" key="3">
    <source>
        <dbReference type="Proteomes" id="UP000532194"/>
    </source>
</evidence>
<comment type="caution">
    <text evidence="2">The sequence shown here is derived from an EMBL/GenBank/DDBJ whole genome shotgun (WGS) entry which is preliminary data.</text>
</comment>
<feature type="transmembrane region" description="Helical" evidence="1">
    <location>
        <begin position="277"/>
        <end position="304"/>
    </location>
</feature>
<name>A0A7Y0HSC1_9BIFI</name>
<sequence length="353" mass="38318">MRLKEIAREAWRDMVAGTAGAVPLALLTCVLVLCCAGLDVWQILAVERQAIEYRNAKGNVLLLKNENGVDGRACAQLTAQRGIEAAGALRQSGDMTLHALPDNRFVIYEVTDGLLNVVDSSNSDHQGVWLPRTVAEKLAVASGATLETTQGEIRVAGVCDWAEDGRDSRIGYAVLMPVASYGAFDECWASVWPSSDMTDTLRLSVFYTMDPSNSQTGRVNYAFGDTMDAYGMFSTRLTRFAVPAAGALVALVVAAFCRRRKLELSGNMHAGASRSAVVLQMAVEHLVPVMIGWVCAYSALYVMIRLQGTTSVSDVFILELKEGLWVPIGAWIGSTAAALTIKERDLFTHFKTR</sequence>
<gene>
    <name evidence="2" type="ORF">G1C95_0623</name>
</gene>